<dbReference type="InterPro" id="IPR036865">
    <property type="entry name" value="CRAL-TRIO_dom_sf"/>
</dbReference>
<dbReference type="InterPro" id="IPR051064">
    <property type="entry name" value="SEC14/CRAL-TRIO_domain"/>
</dbReference>
<evidence type="ECO:0000313" key="4">
    <source>
        <dbReference type="Proteomes" id="UP000887116"/>
    </source>
</evidence>
<proteinExistence type="predicted"/>
<dbReference type="PANTHER" id="PTHR23324">
    <property type="entry name" value="SEC14 RELATED PROTEIN"/>
    <property type="match status" value="1"/>
</dbReference>
<dbReference type="SMART" id="SM01100">
    <property type="entry name" value="CRAL_TRIO_N"/>
    <property type="match status" value="1"/>
</dbReference>
<feature type="domain" description="CRAL/TRIO N-terminal" evidence="2">
    <location>
        <begin position="30"/>
        <end position="55"/>
    </location>
</feature>
<dbReference type="Gene3D" id="3.40.525.10">
    <property type="entry name" value="CRAL-TRIO lipid binding domain"/>
    <property type="match status" value="1"/>
</dbReference>
<organism evidence="3 4">
    <name type="scientific">Trichonephila clavata</name>
    <name type="common">Joro spider</name>
    <name type="synonym">Nephila clavata</name>
    <dbReference type="NCBI Taxonomy" id="2740835"/>
    <lineage>
        <taxon>Eukaryota</taxon>
        <taxon>Metazoa</taxon>
        <taxon>Ecdysozoa</taxon>
        <taxon>Arthropoda</taxon>
        <taxon>Chelicerata</taxon>
        <taxon>Arachnida</taxon>
        <taxon>Araneae</taxon>
        <taxon>Araneomorphae</taxon>
        <taxon>Entelegynae</taxon>
        <taxon>Araneoidea</taxon>
        <taxon>Nephilidae</taxon>
        <taxon>Trichonephila</taxon>
    </lineage>
</organism>
<accession>A0A8X6GHP1</accession>
<comment type="caution">
    <text evidence="3">The sequence shown here is derived from an EMBL/GenBank/DDBJ whole genome shotgun (WGS) entry which is preliminary data.</text>
</comment>
<dbReference type="OrthoDB" id="6431318at2759"/>
<evidence type="ECO:0000259" key="2">
    <source>
        <dbReference type="SMART" id="SM01100"/>
    </source>
</evidence>
<evidence type="ECO:0000313" key="3">
    <source>
        <dbReference type="EMBL" id="GFR02195.1"/>
    </source>
</evidence>
<dbReference type="Proteomes" id="UP000887116">
    <property type="component" value="Unassembled WGS sequence"/>
</dbReference>
<dbReference type="PANTHER" id="PTHR23324:SF83">
    <property type="entry name" value="SEC14-LIKE PROTEIN 2"/>
    <property type="match status" value="1"/>
</dbReference>
<dbReference type="InterPro" id="IPR036273">
    <property type="entry name" value="CRAL/TRIO_N_dom_sf"/>
</dbReference>
<dbReference type="AlphaFoldDB" id="A0A8X6GHP1"/>
<feature type="compositionally biased region" description="Polar residues" evidence="1">
    <location>
        <begin position="1"/>
        <end position="12"/>
    </location>
</feature>
<protein>
    <submittedName>
        <fullName evidence="3">SEC14-like protein 2</fullName>
    </submittedName>
</protein>
<dbReference type="Pfam" id="PF03765">
    <property type="entry name" value="CRAL_TRIO_N"/>
    <property type="match status" value="1"/>
</dbReference>
<name>A0A8X6GHP1_TRICU</name>
<dbReference type="InterPro" id="IPR011074">
    <property type="entry name" value="CRAL/TRIO_N_dom"/>
</dbReference>
<gene>
    <name evidence="3" type="primary">Sec14l2_11</name>
    <name evidence="3" type="ORF">TNCT_554571</name>
</gene>
<keyword evidence="4" id="KW-1185">Reference proteome</keyword>
<dbReference type="GO" id="GO:0005737">
    <property type="term" value="C:cytoplasm"/>
    <property type="evidence" value="ECO:0007669"/>
    <property type="project" value="TreeGrafter"/>
</dbReference>
<evidence type="ECO:0000256" key="1">
    <source>
        <dbReference type="SAM" id="MobiDB-lite"/>
    </source>
</evidence>
<dbReference type="SUPFAM" id="SSF46938">
    <property type="entry name" value="CRAL/TRIO N-terminal domain"/>
    <property type="match status" value="1"/>
</dbReference>
<dbReference type="EMBL" id="BMAO01035232">
    <property type="protein sequence ID" value="GFR02195.1"/>
    <property type="molecule type" value="Genomic_DNA"/>
</dbReference>
<reference evidence="3" key="1">
    <citation type="submission" date="2020-07" db="EMBL/GenBank/DDBJ databases">
        <title>Multicomponent nature underlies the extraordinary mechanical properties of spider dragline silk.</title>
        <authorList>
            <person name="Kono N."/>
            <person name="Nakamura H."/>
            <person name="Mori M."/>
            <person name="Yoshida Y."/>
            <person name="Ohtoshi R."/>
            <person name="Malay A.D."/>
            <person name="Moran D.A.P."/>
            <person name="Tomita M."/>
            <person name="Numata K."/>
            <person name="Arakawa K."/>
        </authorList>
    </citation>
    <scope>NUCLEOTIDE SEQUENCE</scope>
</reference>
<sequence length="134" mass="16265">WLPWRSESQSRTGPEGDTRDLSDQLLPQHDDHFLLQFLRARRFDMKRTEDMLRRHFEFRKEFPEEYMVNEYKPPQILLDHLLPPLIGYDKEGCPVRIIHVGHQDIKGKKYRILNMRFPLSVVITYNIDEMNFEH</sequence>
<feature type="compositionally biased region" description="Basic and acidic residues" evidence="1">
    <location>
        <begin position="14"/>
        <end position="24"/>
    </location>
</feature>
<feature type="non-terminal residue" evidence="3">
    <location>
        <position position="1"/>
    </location>
</feature>
<feature type="region of interest" description="Disordered" evidence="1">
    <location>
        <begin position="1"/>
        <end position="24"/>
    </location>
</feature>